<organism evidence="2 3">
    <name type="scientific">Pontibacter saemangeumensis</name>
    <dbReference type="NCBI Taxonomy" id="1084525"/>
    <lineage>
        <taxon>Bacteria</taxon>
        <taxon>Pseudomonadati</taxon>
        <taxon>Bacteroidota</taxon>
        <taxon>Cytophagia</taxon>
        <taxon>Cytophagales</taxon>
        <taxon>Hymenobacteraceae</taxon>
        <taxon>Pontibacter</taxon>
    </lineage>
</organism>
<evidence type="ECO:0000313" key="2">
    <source>
        <dbReference type="EMBL" id="GAA4430046.1"/>
    </source>
</evidence>
<evidence type="ECO:0000313" key="3">
    <source>
        <dbReference type="Proteomes" id="UP001500552"/>
    </source>
</evidence>
<dbReference type="Proteomes" id="UP001500552">
    <property type="component" value="Unassembled WGS sequence"/>
</dbReference>
<keyword evidence="3" id="KW-1185">Reference proteome</keyword>
<gene>
    <name evidence="2" type="ORF">GCM10023188_16160</name>
</gene>
<accession>A0ABP8LJR0</accession>
<protein>
    <submittedName>
        <fullName evidence="2">Uncharacterized protein</fullName>
    </submittedName>
</protein>
<keyword evidence="1" id="KW-0472">Membrane</keyword>
<reference evidence="3" key="1">
    <citation type="journal article" date="2019" name="Int. J. Syst. Evol. Microbiol.">
        <title>The Global Catalogue of Microorganisms (GCM) 10K type strain sequencing project: providing services to taxonomists for standard genome sequencing and annotation.</title>
        <authorList>
            <consortium name="The Broad Institute Genomics Platform"/>
            <consortium name="The Broad Institute Genome Sequencing Center for Infectious Disease"/>
            <person name="Wu L."/>
            <person name="Ma J."/>
        </authorList>
    </citation>
    <scope>NUCLEOTIDE SEQUENCE [LARGE SCALE GENOMIC DNA]</scope>
    <source>
        <strain evidence="3">JCM 17926</strain>
    </source>
</reference>
<comment type="caution">
    <text evidence="2">The sequence shown here is derived from an EMBL/GenBank/DDBJ whole genome shotgun (WGS) entry which is preliminary data.</text>
</comment>
<evidence type="ECO:0000256" key="1">
    <source>
        <dbReference type="SAM" id="Phobius"/>
    </source>
</evidence>
<dbReference type="EMBL" id="BAABHC010000006">
    <property type="protein sequence ID" value="GAA4430046.1"/>
    <property type="molecule type" value="Genomic_DNA"/>
</dbReference>
<keyword evidence="1" id="KW-1133">Transmembrane helix</keyword>
<dbReference type="RefSeq" id="WP_345158180.1">
    <property type="nucleotide sequence ID" value="NZ_BAABHC010000006.1"/>
</dbReference>
<proteinExistence type="predicted"/>
<sequence length="60" mass="6952">MQNRRIYRIVVTVACFLFAGLNAYEIIKGDYTALDVFLLVVFLVFGITYTYILLRKDKGI</sequence>
<name>A0ABP8LJR0_9BACT</name>
<keyword evidence="1" id="KW-0812">Transmembrane</keyword>
<feature type="transmembrane region" description="Helical" evidence="1">
    <location>
        <begin position="33"/>
        <end position="54"/>
    </location>
</feature>